<comment type="caution">
    <text evidence="11">The sequence shown here is derived from an EMBL/GenBank/DDBJ whole genome shotgun (WGS) entry which is preliminary data.</text>
</comment>
<evidence type="ECO:0000313" key="12">
    <source>
        <dbReference type="Proteomes" id="UP000248066"/>
    </source>
</evidence>
<keyword evidence="8" id="KW-0804">Transcription</keyword>
<dbReference type="EMBL" id="PDOF01000003">
    <property type="protein sequence ID" value="PYZ95800.1"/>
    <property type="molecule type" value="Genomic_DNA"/>
</dbReference>
<dbReference type="InterPro" id="IPR038709">
    <property type="entry name" value="RpoN_core-bd_sf"/>
</dbReference>
<dbReference type="GO" id="GO:0000428">
    <property type="term" value="C:DNA-directed RNA polymerase complex"/>
    <property type="evidence" value="ECO:0007669"/>
    <property type="project" value="UniProtKB-KW"/>
</dbReference>
<evidence type="ECO:0000256" key="4">
    <source>
        <dbReference type="ARBA" id="ARBA00022695"/>
    </source>
</evidence>
<keyword evidence="12" id="KW-1185">Reference proteome</keyword>
<dbReference type="AlphaFoldDB" id="A0A2W0H6R7"/>
<sequence>MMNMDLGLYQQQTMKLVMTNELRQAITILQYSALDLNHYLHEQQLENPLIELKEKRAGEELVRDSINLQTPHFDSRRNNHDSDDEYSAIDHVSSREEGLQDALLRQIRFLEIPEKQRRIVIYLALNTDENGYLPYDIETFAEELDESVEDTRGALAVLQGLEPAGIGAVSLKDCLLLQLRQLENRDPLAERVVENDLDLLGSKQYKKIAKKEGVTLQDVQSVADLIKTLNPKPGAAFYDEPAEYVTPDVTVKKIEGQYQVILNDQYIPKVFVNPNYEKMLQEQDAELNHYLKQKKEQLQWIIKSIAQRQETLRKVTEAVVSHQEHFLEDGPGHLKPLTLKQIAEQVGVHESTVSRATTRKYIQTPQGVYELKYFFTSMVGAGSGNGDGASSEKVKIYLKRLVDQESKNKPLSDQKLADLLKSDYDIRISRRTVAKYRDEMHIPSSSRRKRYA</sequence>
<dbReference type="GO" id="GO:0016779">
    <property type="term" value="F:nucleotidyltransferase activity"/>
    <property type="evidence" value="ECO:0007669"/>
    <property type="project" value="UniProtKB-KW"/>
</dbReference>
<feature type="domain" description="RNA polymerase sigma factor 54 core-binding" evidence="10">
    <location>
        <begin position="90"/>
        <end position="276"/>
    </location>
</feature>
<dbReference type="PIRSF" id="PIRSF000774">
    <property type="entry name" value="RpoN"/>
    <property type="match status" value="1"/>
</dbReference>
<dbReference type="NCBIfam" id="TIGR02395">
    <property type="entry name" value="rpoN_sigma"/>
    <property type="match status" value="1"/>
</dbReference>
<evidence type="ECO:0000256" key="1">
    <source>
        <dbReference type="ARBA" id="ARBA00008798"/>
    </source>
</evidence>
<dbReference type="OrthoDB" id="9814402at2"/>
<feature type="domain" description="RNA polymerase sigma factor 54 DNA-binding" evidence="9">
    <location>
        <begin position="289"/>
        <end position="450"/>
    </location>
</feature>
<dbReference type="Proteomes" id="UP000248066">
    <property type="component" value="Unassembled WGS sequence"/>
</dbReference>
<dbReference type="GO" id="GO:0003677">
    <property type="term" value="F:DNA binding"/>
    <property type="evidence" value="ECO:0007669"/>
    <property type="project" value="UniProtKB-KW"/>
</dbReference>
<reference evidence="11 12" key="1">
    <citation type="submission" date="2017-10" db="EMBL/GenBank/DDBJ databases">
        <title>Bacillus sp. nov., a halophilic bacterium isolated from a Yangshapao Lake.</title>
        <authorList>
            <person name="Wang H."/>
        </authorList>
    </citation>
    <scope>NUCLEOTIDE SEQUENCE [LARGE SCALE GENOMIC DNA]</scope>
    <source>
        <strain evidence="11 12">YSP-3</strain>
    </source>
</reference>
<dbReference type="Gene3D" id="1.10.10.1330">
    <property type="entry name" value="RNA polymerase sigma-54 factor, core-binding domain"/>
    <property type="match status" value="1"/>
</dbReference>
<keyword evidence="4" id="KW-0548">Nucleotidyltransferase</keyword>
<name>A0A2W0H6R7_9BACI</name>
<evidence type="ECO:0000313" key="11">
    <source>
        <dbReference type="EMBL" id="PYZ95800.1"/>
    </source>
</evidence>
<dbReference type="Pfam" id="PF04552">
    <property type="entry name" value="Sigma54_DBD"/>
    <property type="match status" value="1"/>
</dbReference>
<dbReference type="Pfam" id="PF00309">
    <property type="entry name" value="Sigma54_AID"/>
    <property type="match status" value="1"/>
</dbReference>
<evidence type="ECO:0000259" key="10">
    <source>
        <dbReference type="Pfam" id="PF04963"/>
    </source>
</evidence>
<dbReference type="PRINTS" id="PR00045">
    <property type="entry name" value="SIGMA54FCT"/>
</dbReference>
<dbReference type="PROSITE" id="PS00718">
    <property type="entry name" value="SIGMA54_2"/>
    <property type="match status" value="1"/>
</dbReference>
<evidence type="ECO:0000256" key="5">
    <source>
        <dbReference type="ARBA" id="ARBA00023015"/>
    </source>
</evidence>
<evidence type="ECO:0000256" key="8">
    <source>
        <dbReference type="ARBA" id="ARBA00023163"/>
    </source>
</evidence>
<dbReference type="InterPro" id="IPR000394">
    <property type="entry name" value="RNA_pol_sigma_54"/>
</dbReference>
<keyword evidence="7" id="KW-0238">DNA-binding</keyword>
<keyword evidence="2" id="KW-0240">DNA-directed RNA polymerase</keyword>
<comment type="similarity">
    <text evidence="1">Belongs to the sigma-54 factor family.</text>
</comment>
<keyword evidence="5" id="KW-0805">Transcription regulation</keyword>
<keyword evidence="6" id="KW-0731">Sigma factor</keyword>
<keyword evidence="3" id="KW-0808">Transferase</keyword>
<dbReference type="GO" id="GO:0006352">
    <property type="term" value="P:DNA-templated transcription initiation"/>
    <property type="evidence" value="ECO:0007669"/>
    <property type="project" value="InterPro"/>
</dbReference>
<dbReference type="PROSITE" id="PS00717">
    <property type="entry name" value="SIGMA54_1"/>
    <property type="match status" value="1"/>
</dbReference>
<gene>
    <name evidence="11" type="primary">rpoN</name>
    <name evidence="11" type="ORF">CR205_15540</name>
</gene>
<evidence type="ECO:0000256" key="3">
    <source>
        <dbReference type="ARBA" id="ARBA00022679"/>
    </source>
</evidence>
<organism evidence="11 12">
    <name type="scientific">Alteribacter lacisalsi</name>
    <dbReference type="NCBI Taxonomy" id="2045244"/>
    <lineage>
        <taxon>Bacteria</taxon>
        <taxon>Bacillati</taxon>
        <taxon>Bacillota</taxon>
        <taxon>Bacilli</taxon>
        <taxon>Bacillales</taxon>
        <taxon>Bacillaceae</taxon>
        <taxon>Alteribacter</taxon>
    </lineage>
</organism>
<accession>A0A2W0H6R7</accession>
<dbReference type="InterPro" id="IPR007634">
    <property type="entry name" value="RNA_pol_sigma_54_DNA-bd"/>
</dbReference>
<evidence type="ECO:0000256" key="6">
    <source>
        <dbReference type="ARBA" id="ARBA00023082"/>
    </source>
</evidence>
<dbReference type="PROSITE" id="PS50044">
    <property type="entry name" value="SIGMA54_3"/>
    <property type="match status" value="1"/>
</dbReference>
<evidence type="ECO:0000259" key="9">
    <source>
        <dbReference type="Pfam" id="PF04552"/>
    </source>
</evidence>
<dbReference type="PANTHER" id="PTHR32248:SF4">
    <property type="entry name" value="RNA POLYMERASE SIGMA-54 FACTOR"/>
    <property type="match status" value="1"/>
</dbReference>
<dbReference type="InterPro" id="IPR007046">
    <property type="entry name" value="RNA_pol_sigma_54_core-bd"/>
</dbReference>
<protein>
    <submittedName>
        <fullName evidence="11">RNA polymerase sigma-54 factor</fullName>
    </submittedName>
</protein>
<dbReference type="Gene3D" id="1.10.10.60">
    <property type="entry name" value="Homeodomain-like"/>
    <property type="match status" value="1"/>
</dbReference>
<evidence type="ECO:0000256" key="7">
    <source>
        <dbReference type="ARBA" id="ARBA00023125"/>
    </source>
</evidence>
<dbReference type="GO" id="GO:0001216">
    <property type="term" value="F:DNA-binding transcription activator activity"/>
    <property type="evidence" value="ECO:0007669"/>
    <property type="project" value="InterPro"/>
</dbReference>
<dbReference type="Pfam" id="PF04963">
    <property type="entry name" value="Sigma54_CBD"/>
    <property type="match status" value="1"/>
</dbReference>
<evidence type="ECO:0000256" key="2">
    <source>
        <dbReference type="ARBA" id="ARBA00022478"/>
    </source>
</evidence>
<dbReference type="PANTHER" id="PTHR32248">
    <property type="entry name" value="RNA POLYMERASE SIGMA-54 FACTOR"/>
    <property type="match status" value="1"/>
</dbReference>
<dbReference type="GO" id="GO:0016987">
    <property type="term" value="F:sigma factor activity"/>
    <property type="evidence" value="ECO:0007669"/>
    <property type="project" value="UniProtKB-KW"/>
</dbReference>
<proteinExistence type="inferred from homology"/>
<dbReference type="RefSeq" id="WP_110521077.1">
    <property type="nucleotide sequence ID" value="NZ_PDOF01000003.1"/>
</dbReference>